<dbReference type="SUPFAM" id="SSF48371">
    <property type="entry name" value="ARM repeat"/>
    <property type="match status" value="1"/>
</dbReference>
<dbReference type="Proteomes" id="UP000654075">
    <property type="component" value="Unassembled WGS sequence"/>
</dbReference>
<evidence type="ECO:0000313" key="1">
    <source>
        <dbReference type="EMBL" id="CAE8642344.1"/>
    </source>
</evidence>
<comment type="caution">
    <text evidence="1">The sequence shown here is derived from an EMBL/GenBank/DDBJ whole genome shotgun (WGS) entry which is preliminary data.</text>
</comment>
<organism evidence="1 2">
    <name type="scientific">Polarella glacialis</name>
    <name type="common">Dinoflagellate</name>
    <dbReference type="NCBI Taxonomy" id="89957"/>
    <lineage>
        <taxon>Eukaryota</taxon>
        <taxon>Sar</taxon>
        <taxon>Alveolata</taxon>
        <taxon>Dinophyceae</taxon>
        <taxon>Suessiales</taxon>
        <taxon>Suessiaceae</taxon>
        <taxon>Polarella</taxon>
    </lineage>
</organism>
<sequence length="265" mass="28395">MEAITEEWDDGDELADQDGSEEVFASLVAAVEDSALPISDRMLAAHRLLERFLHDMASDSVAGRKDTLDTLRPEQAASLVRALFDLMVEAERLPAVAVKVLWTLAAIPEAASALERSAGAVPQLLGSLRATEDPLLAGAALAVVAQIVSEVPSAAQKLFTKDGALLLRLLWRWRHELEVVEPLLFLFEVALKVPCHRSMLAVEARPAGRLPAALQSVAKEGFAAAAAAAAAGAADSASAWCAMSRRAERLAREWNCLSDILRPSE</sequence>
<dbReference type="EMBL" id="CAJNNV010033152">
    <property type="protein sequence ID" value="CAE8642344.1"/>
    <property type="molecule type" value="Genomic_DNA"/>
</dbReference>
<dbReference type="AlphaFoldDB" id="A0A813HTZ5"/>
<keyword evidence="2" id="KW-1185">Reference proteome</keyword>
<name>A0A813HTZ5_POLGL</name>
<accession>A0A813HTZ5</accession>
<dbReference type="InterPro" id="IPR016024">
    <property type="entry name" value="ARM-type_fold"/>
</dbReference>
<protein>
    <submittedName>
        <fullName evidence="1">Uncharacterized protein</fullName>
    </submittedName>
</protein>
<gene>
    <name evidence="1" type="ORF">PGLA1383_LOCUS56846</name>
</gene>
<reference evidence="1" key="1">
    <citation type="submission" date="2021-02" db="EMBL/GenBank/DDBJ databases">
        <authorList>
            <person name="Dougan E. K."/>
            <person name="Rhodes N."/>
            <person name="Thang M."/>
            <person name="Chan C."/>
        </authorList>
    </citation>
    <scope>NUCLEOTIDE SEQUENCE</scope>
</reference>
<proteinExistence type="predicted"/>
<evidence type="ECO:0000313" key="2">
    <source>
        <dbReference type="Proteomes" id="UP000654075"/>
    </source>
</evidence>